<keyword evidence="4" id="KW-0963">Cytoplasm</keyword>
<dbReference type="GO" id="GO:0005506">
    <property type="term" value="F:iron ion binding"/>
    <property type="evidence" value="ECO:0007669"/>
    <property type="project" value="InterPro"/>
</dbReference>
<accession>W5N623</accession>
<evidence type="ECO:0000256" key="7">
    <source>
        <dbReference type="ARBA" id="ARBA00023002"/>
    </source>
</evidence>
<dbReference type="SUPFAM" id="SSF48484">
    <property type="entry name" value="Lipoxigenase"/>
    <property type="match status" value="1"/>
</dbReference>
<proteinExistence type="inferred from homology"/>
<dbReference type="InterPro" id="IPR001024">
    <property type="entry name" value="PLAT/LH2_dom"/>
</dbReference>
<dbReference type="PROSITE" id="PS00711">
    <property type="entry name" value="LIPOXYGENASE_1"/>
    <property type="match status" value="1"/>
</dbReference>
<dbReference type="InterPro" id="IPR020834">
    <property type="entry name" value="LipOase_CS"/>
</dbReference>
<comment type="subcellular location">
    <subcellularLocation>
        <location evidence="1">Cytoplasm</location>
    </subcellularLocation>
</comment>
<comment type="caution">
    <text evidence="13">Lacks conserved residue(s) required for the propagation of feature annotation.</text>
</comment>
<keyword evidence="8 10" id="KW-0408">Iron</keyword>
<feature type="binding site" evidence="11">
    <location>
        <position position="18"/>
    </location>
    <ligand>
        <name>Ca(2+)</name>
        <dbReference type="ChEBI" id="CHEBI:29108"/>
        <label>1</label>
    </ligand>
</feature>
<dbReference type="InterPro" id="IPR020833">
    <property type="entry name" value="LipOase_Fe_BS"/>
</dbReference>
<dbReference type="GO" id="GO:0016702">
    <property type="term" value="F:oxidoreductase activity, acting on single donors with incorporation of molecular oxygen, incorporation of two atoms of oxygen"/>
    <property type="evidence" value="ECO:0000318"/>
    <property type="project" value="GO_Central"/>
</dbReference>
<name>W5N623_LEPOC</name>
<keyword evidence="6 14" id="KW-0223">Dioxygenase</keyword>
<keyword evidence="18" id="KW-1185">Reference proteome</keyword>
<evidence type="ECO:0000259" key="15">
    <source>
        <dbReference type="PROSITE" id="PS50095"/>
    </source>
</evidence>
<dbReference type="GO" id="GO:0019369">
    <property type="term" value="P:arachidonate metabolic process"/>
    <property type="evidence" value="ECO:0000318"/>
    <property type="project" value="GO_Central"/>
</dbReference>
<evidence type="ECO:0000256" key="6">
    <source>
        <dbReference type="ARBA" id="ARBA00022964"/>
    </source>
</evidence>
<feature type="domain" description="PLAT" evidence="15">
    <location>
        <begin position="3"/>
        <end position="120"/>
    </location>
</feature>
<dbReference type="Gene3D" id="2.60.60.20">
    <property type="entry name" value="PLAT/LH2 domain"/>
    <property type="match status" value="1"/>
</dbReference>
<evidence type="ECO:0000256" key="8">
    <source>
        <dbReference type="ARBA" id="ARBA00023004"/>
    </source>
</evidence>
<dbReference type="PROSITE" id="PS00081">
    <property type="entry name" value="LIPOXYGENASE_2"/>
    <property type="match status" value="1"/>
</dbReference>
<dbReference type="PROSITE" id="PS51393">
    <property type="entry name" value="LIPOXYGENASE_3"/>
    <property type="match status" value="1"/>
</dbReference>
<feature type="domain" description="Lipoxygenase" evidence="16">
    <location>
        <begin position="121"/>
        <end position="666"/>
    </location>
</feature>
<comment type="cofactor">
    <cofactor evidence="10">
        <name>Fe cation</name>
        <dbReference type="ChEBI" id="CHEBI:24875"/>
    </cofactor>
    <text evidence="10">Binds 1 Fe cation per subunit.</text>
</comment>
<feature type="binding site" evidence="11">
    <location>
        <position position="82"/>
    </location>
    <ligand>
        <name>Ca(2+)</name>
        <dbReference type="ChEBI" id="CHEBI:29108"/>
        <label>1</label>
    </ligand>
</feature>
<dbReference type="PRINTS" id="PR00467">
    <property type="entry name" value="MAMLPOXGNASE"/>
</dbReference>
<dbReference type="GO" id="GO:0034440">
    <property type="term" value="P:lipid oxidation"/>
    <property type="evidence" value="ECO:0000318"/>
    <property type="project" value="GO_Central"/>
</dbReference>
<organism evidence="17 18">
    <name type="scientific">Lepisosteus oculatus</name>
    <name type="common">Spotted gar</name>
    <dbReference type="NCBI Taxonomy" id="7918"/>
    <lineage>
        <taxon>Eukaryota</taxon>
        <taxon>Metazoa</taxon>
        <taxon>Chordata</taxon>
        <taxon>Craniata</taxon>
        <taxon>Vertebrata</taxon>
        <taxon>Euteleostomi</taxon>
        <taxon>Actinopterygii</taxon>
        <taxon>Neopterygii</taxon>
        <taxon>Holostei</taxon>
        <taxon>Semionotiformes</taxon>
        <taxon>Lepisosteidae</taxon>
        <taxon>Lepisosteus</taxon>
    </lineage>
</organism>
<dbReference type="PRINTS" id="PR00087">
    <property type="entry name" value="LIPOXYGENASE"/>
</dbReference>
<dbReference type="EMBL" id="AHAT01024684">
    <property type="status" value="NOT_ANNOTATED_CDS"/>
    <property type="molecule type" value="Genomic_DNA"/>
</dbReference>
<sequence>IMVEYLVSVTTSTAPQAGSFSSVGVTLIGTEGVSPEVILGSGDSPLTPGSTCACILKTEILLGTVVLIQLRKQRVPNFPDLDWHCQEVCVETPSGEKCCFPCNKWIQSTDGAIELCSELVSTLSSETLPILRDHRARELQAKQKIYRWRTLHEGVPRCIDMTSLEALVPNLRYTRQSPSTNLHYLRGFAERAESWGSFQELERLFNLNHKDNTIARYVKSHWQEDSFFGYQFINGCNPFMIRQCRHLPPNLAVTNEMLCPFLPEGSSLEQEMEHGTVFLADYEVLEGVPANRLNGRQQYLATPLCLLHCDQQGELKPIAIQLQQHPGPQNPVFLPSDSAPDWLLAKAWVRSADFHCHQLISHFLRTHVVGEVCCIATLRQLPEIHPLYQVLMPHVSTTLQINIQARASLLAPGGVFDKSSACGLEGVSALLRRATERLCYSALCLPEDLQERGIDKLPHNYFALDGLRVWGAIKRFVQGLVELYYPSDAAVQQDSELQNWIREIFVEGFLGRAESGLPQSFQEREELTQFLTMVIFSCSALHAAVNFSQLDFDLWMPNCPASMCRPPPSVKGAVTMDDFLSWLPDVNATCSILITLSLLSQPARDYIPLGEYPKERLFREGAPCRLMDALRKELQELRQQIEERNASLELPYPYLSPDRIENSVAI</sequence>
<reference evidence="17" key="2">
    <citation type="submission" date="2025-08" db="UniProtKB">
        <authorList>
            <consortium name="Ensembl"/>
        </authorList>
    </citation>
    <scope>IDENTIFICATION</scope>
</reference>
<reference evidence="17" key="3">
    <citation type="submission" date="2025-09" db="UniProtKB">
        <authorList>
            <consortium name="Ensembl"/>
        </authorList>
    </citation>
    <scope>IDENTIFICATION</scope>
</reference>
<feature type="binding site" evidence="10">
    <location>
        <position position="367"/>
    </location>
    <ligand>
        <name>Fe cation</name>
        <dbReference type="ChEBI" id="CHEBI:24875"/>
        <note>catalytic</note>
    </ligand>
</feature>
<dbReference type="Bgee" id="ENSLOCG00000013053">
    <property type="expression patterns" value="Expressed in bone element and 6 other cell types or tissues"/>
</dbReference>
<evidence type="ECO:0000256" key="5">
    <source>
        <dbReference type="ARBA" id="ARBA00022723"/>
    </source>
</evidence>
<feature type="site" description="Essential for stabilizing binding to COTL1" evidence="12">
    <location>
        <position position="105"/>
    </location>
</feature>
<dbReference type="PROSITE" id="PS50095">
    <property type="entry name" value="PLAT"/>
    <property type="match status" value="1"/>
</dbReference>
<comment type="similarity">
    <text evidence="3 14">Belongs to the lipoxygenase family.</text>
</comment>
<keyword evidence="5 10" id="KW-0479">Metal-binding</keyword>
<evidence type="ECO:0000256" key="12">
    <source>
        <dbReference type="PIRSR" id="PIRSR601885-3"/>
    </source>
</evidence>
<dbReference type="OMA" id="SHYMRTH"/>
<dbReference type="Pfam" id="PF01477">
    <property type="entry name" value="PLAT"/>
    <property type="match status" value="1"/>
</dbReference>
<dbReference type="InterPro" id="IPR000907">
    <property type="entry name" value="LipOase"/>
</dbReference>
<dbReference type="FunFam" id="1.20.245.10:FF:000001">
    <property type="entry name" value="Arachidonate 5-lipoxygenase a"/>
    <property type="match status" value="1"/>
</dbReference>
<dbReference type="InterPro" id="IPR013819">
    <property type="entry name" value="LipOase_C"/>
</dbReference>
<evidence type="ECO:0000256" key="4">
    <source>
        <dbReference type="ARBA" id="ARBA00022490"/>
    </source>
</evidence>
<evidence type="ECO:0000256" key="11">
    <source>
        <dbReference type="PIRSR" id="PIRSR601885-2"/>
    </source>
</evidence>
<dbReference type="InterPro" id="IPR036392">
    <property type="entry name" value="PLAT/LH2_dom_sf"/>
</dbReference>
<dbReference type="PANTHER" id="PTHR11771">
    <property type="entry name" value="LIPOXYGENASE"/>
    <property type="match status" value="1"/>
</dbReference>
<dbReference type="Gene3D" id="1.20.245.10">
    <property type="entry name" value="Lipoxygenase-1, Domain 5"/>
    <property type="match status" value="1"/>
</dbReference>
<evidence type="ECO:0000313" key="17">
    <source>
        <dbReference type="Ensembl" id="ENSLOCP00000016082.1"/>
    </source>
</evidence>
<dbReference type="eggNOG" id="ENOG502R2FG">
    <property type="taxonomic scope" value="Eukaryota"/>
</dbReference>
<evidence type="ECO:0000259" key="16">
    <source>
        <dbReference type="PROSITE" id="PS51393"/>
    </source>
</evidence>
<dbReference type="HOGENOM" id="CLU_004282_3_3_1"/>
<dbReference type="GO" id="GO:0005737">
    <property type="term" value="C:cytoplasm"/>
    <property type="evidence" value="ECO:0007669"/>
    <property type="project" value="UniProtKB-SubCell"/>
</dbReference>
<evidence type="ECO:0000256" key="1">
    <source>
        <dbReference type="ARBA" id="ARBA00004496"/>
    </source>
</evidence>
<dbReference type="SMART" id="SM00308">
    <property type="entry name" value="LH2"/>
    <property type="match status" value="1"/>
</dbReference>
<dbReference type="STRING" id="7918.ENSLOCP00000016082"/>
<dbReference type="GeneTree" id="ENSGT00940000156796"/>
<dbReference type="InterPro" id="IPR001885">
    <property type="entry name" value="LipOase_mml"/>
</dbReference>
<dbReference type="GO" id="GO:0019372">
    <property type="term" value="P:lipoxygenase pathway"/>
    <property type="evidence" value="ECO:0000318"/>
    <property type="project" value="GO_Central"/>
</dbReference>
<reference evidence="18" key="1">
    <citation type="submission" date="2011-12" db="EMBL/GenBank/DDBJ databases">
        <title>The Draft Genome of Lepisosteus oculatus.</title>
        <authorList>
            <consortium name="The Broad Institute Genome Assembly &amp; Analysis Group"/>
            <consortium name="Computational R&amp;D Group"/>
            <consortium name="and Sequencing Platform"/>
            <person name="Di Palma F."/>
            <person name="Alfoldi J."/>
            <person name="Johnson J."/>
            <person name="Berlin A."/>
            <person name="Gnerre S."/>
            <person name="Jaffe D."/>
            <person name="MacCallum I."/>
            <person name="Young S."/>
            <person name="Walker B.J."/>
            <person name="Lander E.S."/>
            <person name="Lindblad-Toh K."/>
        </authorList>
    </citation>
    <scope>NUCLEOTIDE SEQUENCE [LARGE SCALE GENOMIC DNA]</scope>
</reference>
<dbReference type="InterPro" id="IPR036226">
    <property type="entry name" value="LipOase_C_sf"/>
</dbReference>
<evidence type="ECO:0000256" key="3">
    <source>
        <dbReference type="ARBA" id="ARBA00009419"/>
    </source>
</evidence>
<keyword evidence="7 14" id="KW-0560">Oxidoreductase</keyword>
<dbReference type="Gene3D" id="3.10.450.60">
    <property type="match status" value="1"/>
</dbReference>
<dbReference type="Ensembl" id="ENSLOCT00000016112.1">
    <property type="protein sequence ID" value="ENSLOCP00000016082.1"/>
    <property type="gene ID" value="ENSLOCG00000013053.1"/>
</dbReference>
<dbReference type="SUPFAM" id="SSF49723">
    <property type="entry name" value="Lipase/lipooxygenase domain (PLAT/LH2 domain)"/>
    <property type="match status" value="1"/>
</dbReference>
<dbReference type="Proteomes" id="UP000018468">
    <property type="component" value="Linkage group LG2"/>
</dbReference>
<evidence type="ECO:0000256" key="14">
    <source>
        <dbReference type="RuleBase" id="RU003974"/>
    </source>
</evidence>
<keyword evidence="9" id="KW-0443">Lipid metabolism</keyword>
<feature type="binding site" evidence="10">
    <location>
        <position position="542"/>
    </location>
    <ligand>
        <name>Fe cation</name>
        <dbReference type="ChEBI" id="CHEBI:24875"/>
        <note>catalytic</note>
    </ligand>
</feature>
<dbReference type="AlphaFoldDB" id="W5N623"/>
<feature type="binding site" evidence="10">
    <location>
        <position position="362"/>
    </location>
    <ligand>
        <name>Fe cation</name>
        <dbReference type="ChEBI" id="CHEBI:24875"/>
        <note>catalytic</note>
    </ligand>
</feature>
<dbReference type="InParanoid" id="W5N623"/>
<feature type="binding site" evidence="10">
    <location>
        <position position="666"/>
    </location>
    <ligand>
        <name>Fe cation</name>
        <dbReference type="ChEBI" id="CHEBI:24875"/>
        <note>catalytic</note>
    </ligand>
</feature>
<protein>
    <submittedName>
        <fullName evidence="17">Hydroperoxide isomerase ALOXE3-like</fullName>
    </submittedName>
</protein>
<dbReference type="EMBL" id="AHAT01024683">
    <property type="status" value="NOT_ANNOTATED_CDS"/>
    <property type="molecule type" value="Genomic_DNA"/>
</dbReference>
<keyword evidence="11" id="KW-0106">Calcium</keyword>
<evidence type="ECO:0000256" key="10">
    <source>
        <dbReference type="PIRSR" id="PIRSR601885-1"/>
    </source>
</evidence>
<dbReference type="FunCoup" id="W5N623">
    <property type="interactions" value="1"/>
</dbReference>
<dbReference type="Pfam" id="PF00305">
    <property type="entry name" value="Lipoxygenase"/>
    <property type="match status" value="1"/>
</dbReference>
<evidence type="ECO:0000256" key="9">
    <source>
        <dbReference type="ARBA" id="ARBA00023098"/>
    </source>
</evidence>
<evidence type="ECO:0000256" key="13">
    <source>
        <dbReference type="PROSITE-ProRule" id="PRU00152"/>
    </source>
</evidence>
<evidence type="ECO:0000313" key="18">
    <source>
        <dbReference type="Proteomes" id="UP000018468"/>
    </source>
</evidence>
<comment type="pathway">
    <text evidence="2">Lipid metabolism.</text>
</comment>
<evidence type="ECO:0000256" key="2">
    <source>
        <dbReference type="ARBA" id="ARBA00005189"/>
    </source>
</evidence>